<dbReference type="EMBL" id="JXTI01000051">
    <property type="protein sequence ID" value="KWX13901.1"/>
    <property type="molecule type" value="Genomic_DNA"/>
</dbReference>
<accession>A0A132NV00</accession>
<dbReference type="AlphaFoldDB" id="A0A132NV00"/>
<reference evidence="1 2" key="1">
    <citation type="journal article" date="2015" name="Mol. Biochem. Parasitol.">
        <title>Identification of polymorphic genes for use in assemblage B genotyping assays through comparative genomics of multiple assemblage B Giardia duodenalis isolates.</title>
        <authorList>
            <person name="Wielinga C."/>
            <person name="Thompson R.C."/>
            <person name="Monis P."/>
            <person name="Ryan U."/>
        </authorList>
    </citation>
    <scope>NUCLEOTIDE SEQUENCE [LARGE SCALE GENOMIC DNA]</scope>
    <source>
        <strain evidence="1 2">BAH15c1</strain>
    </source>
</reference>
<proteinExistence type="predicted"/>
<evidence type="ECO:0000313" key="2">
    <source>
        <dbReference type="Proteomes" id="UP000070089"/>
    </source>
</evidence>
<dbReference type="Proteomes" id="UP000070089">
    <property type="component" value="Unassembled WGS sequence"/>
</dbReference>
<dbReference type="VEuPathDB" id="GiardiaDB:QR46_2081"/>
<dbReference type="OrthoDB" id="10248825at2759"/>
<comment type="caution">
    <text evidence="1">The sequence shown here is derived from an EMBL/GenBank/DDBJ whole genome shotgun (WGS) entry which is preliminary data.</text>
</comment>
<name>A0A132NV00_GIAIN</name>
<organism evidence="1 2">
    <name type="scientific">Giardia duodenalis assemblage B</name>
    <dbReference type="NCBI Taxonomy" id="1394984"/>
    <lineage>
        <taxon>Eukaryota</taxon>
        <taxon>Metamonada</taxon>
        <taxon>Diplomonadida</taxon>
        <taxon>Hexamitidae</taxon>
        <taxon>Giardiinae</taxon>
        <taxon>Giardia</taxon>
    </lineage>
</organism>
<protein>
    <submittedName>
        <fullName evidence="1">Uncharacterized protein</fullName>
    </submittedName>
</protein>
<gene>
    <name evidence="1" type="ORF">QR46_2081</name>
</gene>
<evidence type="ECO:0000313" key="1">
    <source>
        <dbReference type="EMBL" id="KWX13901.1"/>
    </source>
</evidence>
<sequence>MPADPVDAVSEIQNERRREKHMEELAKRWEQRFGPNYIQSCADSHKLRDRCRLHFGLPERPVVQEDWSIDRVPEPYRKADHLELTSDVIGYFQDDFENRLFPRREYAPKRIPFT</sequence>